<evidence type="ECO:0000256" key="1">
    <source>
        <dbReference type="ARBA" id="ARBA00022741"/>
    </source>
</evidence>
<evidence type="ECO:0000313" key="5">
    <source>
        <dbReference type="EMBL" id="KAG5172676.1"/>
    </source>
</evidence>
<feature type="region of interest" description="Disordered" evidence="3">
    <location>
        <begin position="656"/>
        <end position="675"/>
    </location>
</feature>
<dbReference type="PROSITE" id="PS50011">
    <property type="entry name" value="PROTEIN_KINASE_DOM"/>
    <property type="match status" value="1"/>
</dbReference>
<name>A0A8H7Y328_PSICU</name>
<gene>
    <name evidence="5" type="ORF">JR316_002178</name>
</gene>
<dbReference type="Pfam" id="PF00069">
    <property type="entry name" value="Pkinase"/>
    <property type="match status" value="1"/>
</dbReference>
<dbReference type="GO" id="GO:0035556">
    <property type="term" value="P:intracellular signal transduction"/>
    <property type="evidence" value="ECO:0007669"/>
    <property type="project" value="TreeGrafter"/>
</dbReference>
<feature type="compositionally biased region" description="Acidic residues" evidence="3">
    <location>
        <begin position="590"/>
        <end position="603"/>
    </location>
</feature>
<feature type="region of interest" description="Disordered" evidence="3">
    <location>
        <begin position="698"/>
        <end position="727"/>
    </location>
</feature>
<feature type="region of interest" description="Disordered" evidence="3">
    <location>
        <begin position="969"/>
        <end position="1037"/>
    </location>
</feature>
<dbReference type="GO" id="GO:0005737">
    <property type="term" value="C:cytoplasm"/>
    <property type="evidence" value="ECO:0007669"/>
    <property type="project" value="TreeGrafter"/>
</dbReference>
<feature type="region of interest" description="Disordered" evidence="3">
    <location>
        <begin position="542"/>
        <end position="637"/>
    </location>
</feature>
<dbReference type="AlphaFoldDB" id="A0A8H7Y328"/>
<dbReference type="SMART" id="SM00220">
    <property type="entry name" value="S_TKc"/>
    <property type="match status" value="1"/>
</dbReference>
<feature type="domain" description="Protein kinase" evidence="4">
    <location>
        <begin position="151"/>
        <end position="518"/>
    </location>
</feature>
<feature type="compositionally biased region" description="Polar residues" evidence="3">
    <location>
        <begin position="304"/>
        <end position="324"/>
    </location>
</feature>
<feature type="compositionally biased region" description="Basic residues" evidence="3">
    <location>
        <begin position="614"/>
        <end position="625"/>
    </location>
</feature>
<evidence type="ECO:0000259" key="4">
    <source>
        <dbReference type="PROSITE" id="PS50011"/>
    </source>
</evidence>
<feature type="compositionally biased region" description="Basic and acidic residues" evidence="3">
    <location>
        <begin position="988"/>
        <end position="997"/>
    </location>
</feature>
<dbReference type="PANTHER" id="PTHR24346">
    <property type="entry name" value="MAP/MICROTUBULE AFFINITY-REGULATING KINASE"/>
    <property type="match status" value="1"/>
</dbReference>
<feature type="compositionally biased region" description="Low complexity" evidence="3">
    <location>
        <begin position="604"/>
        <end position="613"/>
    </location>
</feature>
<sequence>MLQYPLQPPPLSLSSHKPSPRDFDYVRSNDPFPPPMNRRRLSKDPFPLLSSFHPQPLSPLSISTNLPSSPSPTTPNLPRSPYLSSRQLQLPVSNRLPKSPSDSQSIPSYSVDDVLAPGDVVGEGFFLQGEPIRLVSNGAADSHHTVPAREFEVIKQLGTGSYAVVYLVQEVLSRPAVSEDGHMSTIGHMDFEIKSLSSSQIVYGRKYAIKCLSKADLDEEALAIQMSEVRISLSFVSKNNLILGLFSQVTIHQSLHLHPNIVTLHRTLETSAFLLLLLEYVPGQDLFYFLEQARDHHEMDNASHTDSSVSASHTPPTPSLLSNLHPSQLLSRTRLRLISSMFSQMCDAVAACHAQQVFHRDIKPENFIVTDGTFTAPDGRFERKVIVKLTDFGLSTTDLESADMDCGSAPYMSYECRNNVAPTYRPRAADVWSLGIVLINMLYHFNPWTDTAQGACSSFDLYLKDPVNFFMQRFMGMTRPVAEVLANKVFCILPDPQDDSPRMTAAEFGAWSKNLPNLLGAHAVHRTVSNSSQGHRISLSLPMSHRPSSRQASGCTTAARTPAIPARSLSRAPSLGPAFERVELSTVIDQDNEDEDADGEIDIEGMTSRSTSTNKRRKRGARKGKGANVVTSTPTPQDSTLATLAVASQSLAREISKASRSSSHRSASITASSSRSTRMNFEPVSMYAMPTALITNTPRTPSTSTAAVTAAPPVVPSPVTKKPSKWKLSFGKSSASSLANAAGAGRVSPVEEVSPPPSLDLSPSQAMATTASNVTSLLMGLNAPPPNPAPAVAPVNKLDNDASSTWSRGRRARDMQNPTTAKNPSKSPGRAITTSANHYTPSNLSSEPWTFHDHRPSERAVSPNSTRSGRPVMSSASSVVSSNWRSSMSTSSSAGTSTSAFTRYSNSSARSISTTATSVSSASWRTSVKPSSTYSSSTGYAHGHLPKNIKIMDGVPWELDQLPRGQHPNPVGDIFGSPPVRKQRTRKPKDLKLDTITERPVVPATSVQKSPGMRRDASTSTTDLSGPAGGKEDVEGVKKVQKGQINALAKMLSALRR</sequence>
<proteinExistence type="predicted"/>
<feature type="compositionally biased region" description="Low complexity" evidence="3">
    <location>
        <begin position="58"/>
        <end position="68"/>
    </location>
</feature>
<feature type="region of interest" description="Disordered" evidence="3">
    <location>
        <begin position="300"/>
        <end position="324"/>
    </location>
</feature>
<dbReference type="EMBL" id="JAFIQS010000002">
    <property type="protein sequence ID" value="KAG5172676.1"/>
    <property type="molecule type" value="Genomic_DNA"/>
</dbReference>
<dbReference type="PANTHER" id="PTHR24346:SF30">
    <property type="entry name" value="MATERNAL EMBRYONIC LEUCINE ZIPPER KINASE"/>
    <property type="match status" value="1"/>
</dbReference>
<feature type="compositionally biased region" description="Low complexity" evidence="3">
    <location>
        <begin position="556"/>
        <end position="567"/>
    </location>
</feature>
<reference evidence="5" key="1">
    <citation type="submission" date="2021-02" db="EMBL/GenBank/DDBJ databases">
        <title>Psilocybe cubensis genome.</title>
        <authorList>
            <person name="Mckernan K.J."/>
            <person name="Crawford S."/>
            <person name="Trippe A."/>
            <person name="Kane L.T."/>
            <person name="Mclaughlin S."/>
        </authorList>
    </citation>
    <scope>NUCLEOTIDE SEQUENCE [LARGE SCALE GENOMIC DNA]</scope>
    <source>
        <strain evidence="5">MGC-MH-2018</strain>
    </source>
</reference>
<keyword evidence="1" id="KW-0547">Nucleotide-binding</keyword>
<dbReference type="InterPro" id="IPR008271">
    <property type="entry name" value="Ser/Thr_kinase_AS"/>
</dbReference>
<feature type="region of interest" description="Disordered" evidence="3">
    <location>
        <begin position="743"/>
        <end position="764"/>
    </location>
</feature>
<organism evidence="5">
    <name type="scientific">Psilocybe cubensis</name>
    <name type="common">Psychedelic mushroom</name>
    <name type="synonym">Stropharia cubensis</name>
    <dbReference type="NCBI Taxonomy" id="181762"/>
    <lineage>
        <taxon>Eukaryota</taxon>
        <taxon>Fungi</taxon>
        <taxon>Dikarya</taxon>
        <taxon>Basidiomycota</taxon>
        <taxon>Agaricomycotina</taxon>
        <taxon>Agaricomycetes</taxon>
        <taxon>Agaricomycetidae</taxon>
        <taxon>Agaricales</taxon>
        <taxon>Agaricineae</taxon>
        <taxon>Strophariaceae</taxon>
        <taxon>Psilocybe</taxon>
    </lineage>
</organism>
<dbReference type="PROSITE" id="PS00108">
    <property type="entry name" value="PROTEIN_KINASE_ST"/>
    <property type="match status" value="1"/>
</dbReference>
<dbReference type="SUPFAM" id="SSF56112">
    <property type="entry name" value="Protein kinase-like (PK-like)"/>
    <property type="match status" value="1"/>
</dbReference>
<feature type="compositionally biased region" description="Pro residues" evidence="3">
    <location>
        <begin position="1"/>
        <end position="11"/>
    </location>
</feature>
<dbReference type="GO" id="GO:0004674">
    <property type="term" value="F:protein serine/threonine kinase activity"/>
    <property type="evidence" value="ECO:0007669"/>
    <property type="project" value="TreeGrafter"/>
</dbReference>
<feature type="region of interest" description="Disordered" evidence="3">
    <location>
        <begin position="783"/>
        <end position="943"/>
    </location>
</feature>
<evidence type="ECO:0000256" key="3">
    <source>
        <dbReference type="SAM" id="MobiDB-lite"/>
    </source>
</evidence>
<dbReference type="InterPro" id="IPR011009">
    <property type="entry name" value="Kinase-like_dom_sf"/>
</dbReference>
<protein>
    <recommendedName>
        <fullName evidence="4">Protein kinase domain-containing protein</fullName>
    </recommendedName>
</protein>
<feature type="region of interest" description="Disordered" evidence="3">
    <location>
        <begin position="1"/>
        <end position="82"/>
    </location>
</feature>
<feature type="compositionally biased region" description="Low complexity" evidence="3">
    <location>
        <begin position="658"/>
        <end position="675"/>
    </location>
</feature>
<dbReference type="Gene3D" id="1.10.510.10">
    <property type="entry name" value="Transferase(Phosphotransferase) domain 1"/>
    <property type="match status" value="1"/>
</dbReference>
<dbReference type="InterPro" id="IPR000719">
    <property type="entry name" value="Prot_kinase_dom"/>
</dbReference>
<feature type="compositionally biased region" description="Low complexity" evidence="3">
    <location>
        <begin position="872"/>
        <end position="938"/>
    </location>
</feature>
<dbReference type="GO" id="GO:0005524">
    <property type="term" value="F:ATP binding"/>
    <property type="evidence" value="ECO:0007669"/>
    <property type="project" value="UniProtKB-KW"/>
</dbReference>
<feature type="compositionally biased region" description="Polar residues" evidence="3">
    <location>
        <begin position="816"/>
        <end position="848"/>
    </location>
</feature>
<feature type="compositionally biased region" description="Low complexity" evidence="3">
    <location>
        <begin position="698"/>
        <end position="721"/>
    </location>
</feature>
<evidence type="ECO:0000256" key="2">
    <source>
        <dbReference type="ARBA" id="ARBA00022840"/>
    </source>
</evidence>
<dbReference type="Gene3D" id="3.30.200.20">
    <property type="entry name" value="Phosphorylase Kinase, domain 1"/>
    <property type="match status" value="1"/>
</dbReference>
<keyword evidence="2" id="KW-0067">ATP-binding</keyword>
<comment type="caution">
    <text evidence="5">The sequence shown here is derived from an EMBL/GenBank/DDBJ whole genome shotgun (WGS) entry which is preliminary data.</text>
</comment>
<accession>A0A8H7Y328</accession>